<keyword evidence="3" id="KW-0472">Membrane</keyword>
<dbReference type="InterPro" id="IPR021765">
    <property type="entry name" value="UstYa-like"/>
</dbReference>
<evidence type="ECO:0000256" key="3">
    <source>
        <dbReference type="SAM" id="Phobius"/>
    </source>
</evidence>
<dbReference type="Proteomes" id="UP000224854">
    <property type="component" value="Unassembled WGS sequence"/>
</dbReference>
<feature type="compositionally biased region" description="Polar residues" evidence="2">
    <location>
        <begin position="10"/>
        <end position="19"/>
    </location>
</feature>
<evidence type="ECO:0000313" key="4">
    <source>
        <dbReference type="EMBL" id="PHH78506.1"/>
    </source>
</evidence>
<dbReference type="GO" id="GO:0043386">
    <property type="term" value="P:mycotoxin biosynthetic process"/>
    <property type="evidence" value="ECO:0007669"/>
    <property type="project" value="InterPro"/>
</dbReference>
<evidence type="ECO:0000256" key="1">
    <source>
        <dbReference type="ARBA" id="ARBA00035112"/>
    </source>
</evidence>
<evidence type="ECO:0000256" key="2">
    <source>
        <dbReference type="SAM" id="MobiDB-lite"/>
    </source>
</evidence>
<dbReference type="PANTHER" id="PTHR33365:SF7">
    <property type="entry name" value="TAT PATHWAY SIGNAL SEQUENCE"/>
    <property type="match status" value="1"/>
</dbReference>
<gene>
    <name evidence="4" type="ORF">CDD82_3015</name>
</gene>
<protein>
    <recommendedName>
        <fullName evidence="6">Cyclochlorotine biosynthesis protein O</fullName>
    </recommendedName>
</protein>
<evidence type="ECO:0008006" key="6">
    <source>
        <dbReference type="Google" id="ProtNLM"/>
    </source>
</evidence>
<reference evidence="4 5" key="1">
    <citation type="submission" date="2017-06" db="EMBL/GenBank/DDBJ databases">
        <title>Ant-infecting Ophiocordyceps genomes reveal a high diversity of potential behavioral manipulation genes and a possible major role for enterotoxins.</title>
        <authorList>
            <person name="De Bekker C."/>
            <person name="Evans H.C."/>
            <person name="Brachmann A."/>
            <person name="Hughes D.P."/>
        </authorList>
    </citation>
    <scope>NUCLEOTIDE SEQUENCE [LARGE SCALE GENOMIC DNA]</scope>
    <source>
        <strain evidence="4 5">1348a</strain>
    </source>
</reference>
<dbReference type="PANTHER" id="PTHR33365">
    <property type="entry name" value="YALI0B05434P"/>
    <property type="match status" value="1"/>
</dbReference>
<comment type="caution">
    <text evidence="4">The sequence shown here is derived from an EMBL/GenBank/DDBJ whole genome shotgun (WGS) entry which is preliminary data.</text>
</comment>
<feature type="transmembrane region" description="Helical" evidence="3">
    <location>
        <begin position="41"/>
        <end position="66"/>
    </location>
</feature>
<keyword evidence="3" id="KW-1133">Transmembrane helix</keyword>
<name>A0A2C5ZEQ4_9HYPO</name>
<accession>A0A2C5ZEQ4</accession>
<dbReference type="AlphaFoldDB" id="A0A2C5ZEQ4"/>
<sequence length="275" mass="32092">MAQSLELASDSDTLLSQERGSSDCNEKSRLASFPLNKRRSWVSILTPLIIHLGLAAVYSTLFFAYWDFRSAAPVNRNKPGLKAYSPAWEAIEWEPRLFHNQIERSNPFKGPPRPELDEAWNKLLGPTAVRVSKETLDKINRTSVPLLDGSGYMAALDVYHQLHCLRYVRRYLHKDYYNMTEEKNLGQHIDHCLDSLREYIMCNADVVLQTFDWIPNFHRPWPNFRIVHECANWQKIEDWAWAHYFNGFDEKLLKHPNFHPELPNPFDYSASGNEV</sequence>
<evidence type="ECO:0000313" key="5">
    <source>
        <dbReference type="Proteomes" id="UP000224854"/>
    </source>
</evidence>
<comment type="similarity">
    <text evidence="1">Belongs to the ustYa family.</text>
</comment>
<dbReference type="OrthoDB" id="4906116at2759"/>
<keyword evidence="3" id="KW-0812">Transmembrane</keyword>
<proteinExistence type="inferred from homology"/>
<feature type="region of interest" description="Disordered" evidence="2">
    <location>
        <begin position="1"/>
        <end position="26"/>
    </location>
</feature>
<dbReference type="EMBL" id="NJEU01000221">
    <property type="protein sequence ID" value="PHH78506.1"/>
    <property type="molecule type" value="Genomic_DNA"/>
</dbReference>
<dbReference type="Pfam" id="PF11807">
    <property type="entry name" value="UstYa"/>
    <property type="match status" value="1"/>
</dbReference>
<keyword evidence="5" id="KW-1185">Reference proteome</keyword>
<organism evidence="4 5">
    <name type="scientific">Ophiocordyceps australis</name>
    <dbReference type="NCBI Taxonomy" id="1399860"/>
    <lineage>
        <taxon>Eukaryota</taxon>
        <taxon>Fungi</taxon>
        <taxon>Dikarya</taxon>
        <taxon>Ascomycota</taxon>
        <taxon>Pezizomycotina</taxon>
        <taxon>Sordariomycetes</taxon>
        <taxon>Hypocreomycetidae</taxon>
        <taxon>Hypocreales</taxon>
        <taxon>Ophiocordycipitaceae</taxon>
        <taxon>Ophiocordyceps</taxon>
    </lineage>
</organism>